<reference evidence="2 3" key="1">
    <citation type="submission" date="2015-09" db="EMBL/GenBank/DDBJ databases">
        <authorList>
            <consortium name="Pathogen Informatics"/>
        </authorList>
    </citation>
    <scope>NUCLEOTIDE SEQUENCE [LARGE SCALE GENOMIC DNA]</scope>
    <source>
        <strain evidence="2 3">2789STDY5834966</strain>
    </source>
</reference>
<dbReference type="GO" id="GO:0008237">
    <property type="term" value="F:metallopeptidase activity"/>
    <property type="evidence" value="ECO:0007669"/>
    <property type="project" value="UniProtKB-KW"/>
</dbReference>
<sequence>MDYRELFKESNKEVEERFLLTRERIGEIAAGEKNGMKEQVHRYFKKTAQFLEKCASDFLCISSDVWKSCSFEQMKSENELFYQDILPQNYGKSFANPAFAVQELGEEFGRILSFLYTELRSERAFVFEQNLEKITILNELFLEIYCMFEDETVSYKQIKDTIYWFLYDYADDWAGYRVRELVDPALDFATSIIMDSDLGDLRYLYSYGDYISEVELKTAEFLNGLSDEEIEQIAATFTEGYQRGFELKGVDVSKKDTVNIRYPIGFERVIRAAIRQFAAMGLKPVIYREALNTLNKRQNLRIGYISSDPNPQYGYDHRFDNAIYLDKRMVDRKISCMRKAYEEYEQEAAGFAGPACFEVFGEEPFEPVNKPESYRLSERQQSLSVEYSSLSNELLNEFINQEERSFTIIAYPVPSIGEKFPEIFEEIRKVNTLDNELYKGIQQNIINILDQAESVHIMGRGRNMTNLTVALCDLKDAQKETKFENCLADVNIPVGEVFTSPKLKGTNGLLHVTEVYLNGLCYKDLKITFKDGMVDDYECANFPDKEDGRKFIKENLLYNRETLPMGECAIGTNTTAYVMAAKYGIMEKLPILIAEKMGPHIAIGDTCYSYCEDVRVYNPDGKEIVAKENECSAFRKEDPKKAYFNCHTDITIPYEELSRIAAVTAQTVEVPIMNDVAEERVEIPILLDGRFVLEGTLKLNEPFEGK</sequence>
<dbReference type="InterPro" id="IPR000787">
    <property type="entry name" value="Peptidase_M29"/>
</dbReference>
<evidence type="ECO:0000256" key="1">
    <source>
        <dbReference type="ARBA" id="ARBA00022723"/>
    </source>
</evidence>
<protein>
    <submittedName>
        <fullName evidence="2">Thermophilic metalloprotease (M29)</fullName>
    </submittedName>
</protein>
<dbReference type="AlphaFoldDB" id="A0A173SR89"/>
<dbReference type="PANTHER" id="PTHR34448:SF1">
    <property type="entry name" value="BLL6088 PROTEIN"/>
    <property type="match status" value="1"/>
</dbReference>
<dbReference type="GO" id="GO:0004177">
    <property type="term" value="F:aminopeptidase activity"/>
    <property type="evidence" value="ECO:0007669"/>
    <property type="project" value="InterPro"/>
</dbReference>
<proteinExistence type="predicted"/>
<dbReference type="RefSeq" id="WP_055182738.1">
    <property type="nucleotide sequence ID" value="NZ_CAKXER010000001.1"/>
</dbReference>
<dbReference type="PANTHER" id="PTHR34448">
    <property type="entry name" value="AMINOPEPTIDASE"/>
    <property type="match status" value="1"/>
</dbReference>
<keyword evidence="1" id="KW-0479">Metal-binding</keyword>
<gene>
    <name evidence="2" type="ORF">ERS852578_01099</name>
</gene>
<dbReference type="OrthoDB" id="9803993at2"/>
<keyword evidence="2" id="KW-0482">Metalloprotease</keyword>
<evidence type="ECO:0000313" key="2">
    <source>
        <dbReference type="EMBL" id="CUM92229.1"/>
    </source>
</evidence>
<dbReference type="EMBL" id="CYYC01000010">
    <property type="protein sequence ID" value="CUM92229.1"/>
    <property type="molecule type" value="Genomic_DNA"/>
</dbReference>
<keyword evidence="2" id="KW-0378">Hydrolase</keyword>
<accession>A0A173SR89</accession>
<evidence type="ECO:0000313" key="3">
    <source>
        <dbReference type="Proteomes" id="UP000095390"/>
    </source>
</evidence>
<dbReference type="Proteomes" id="UP000095390">
    <property type="component" value="Unassembled WGS sequence"/>
</dbReference>
<dbReference type="Pfam" id="PF02073">
    <property type="entry name" value="Peptidase_M29"/>
    <property type="match status" value="1"/>
</dbReference>
<organism evidence="2 3">
    <name type="scientific">Anaerobutyricum hallii</name>
    <dbReference type="NCBI Taxonomy" id="39488"/>
    <lineage>
        <taxon>Bacteria</taxon>
        <taxon>Bacillati</taxon>
        <taxon>Bacillota</taxon>
        <taxon>Clostridia</taxon>
        <taxon>Lachnospirales</taxon>
        <taxon>Lachnospiraceae</taxon>
        <taxon>Anaerobutyricum</taxon>
    </lineage>
</organism>
<dbReference type="SUPFAM" id="SSF144052">
    <property type="entry name" value="Thermophilic metalloprotease-like"/>
    <property type="match status" value="1"/>
</dbReference>
<dbReference type="InterPro" id="IPR052170">
    <property type="entry name" value="M29_Exopeptidase"/>
</dbReference>
<dbReference type="GO" id="GO:0006508">
    <property type="term" value="P:proteolysis"/>
    <property type="evidence" value="ECO:0007669"/>
    <property type="project" value="UniProtKB-KW"/>
</dbReference>
<dbReference type="GO" id="GO:0046872">
    <property type="term" value="F:metal ion binding"/>
    <property type="evidence" value="ECO:0007669"/>
    <property type="project" value="UniProtKB-KW"/>
</dbReference>
<name>A0A173SR89_9FIRM</name>
<keyword evidence="2" id="KW-0645">Protease</keyword>